<gene>
    <name evidence="2" type="ORF">SAMN04488122_2836</name>
</gene>
<proteinExistence type="predicted"/>
<evidence type="ECO:0000313" key="3">
    <source>
        <dbReference type="Proteomes" id="UP000199310"/>
    </source>
</evidence>
<evidence type="ECO:0000256" key="1">
    <source>
        <dbReference type="SAM" id="MobiDB-lite"/>
    </source>
</evidence>
<name>A0A1I0RHE9_9BACT</name>
<sequence>MSGKNNRAKNYQARRRRGAGESNEYEEHLPDGFFDMVGRRAAINAINENRAMNLPVTGLKDGWVVREMPDGKYQQISEVKIVSHDVYKRRNLVKGTVIHVGKRS</sequence>
<reference evidence="3" key="1">
    <citation type="submission" date="2016-10" db="EMBL/GenBank/DDBJ databases">
        <authorList>
            <person name="Varghese N."/>
            <person name="Submissions S."/>
        </authorList>
    </citation>
    <scope>NUCLEOTIDE SEQUENCE [LARGE SCALE GENOMIC DNA]</scope>
    <source>
        <strain evidence="3">DSM 3695</strain>
    </source>
</reference>
<dbReference type="Proteomes" id="UP000199310">
    <property type="component" value="Unassembled WGS sequence"/>
</dbReference>
<dbReference type="AlphaFoldDB" id="A0A1I0RHE9"/>
<dbReference type="EMBL" id="FOJG01000001">
    <property type="protein sequence ID" value="SEW40256.1"/>
    <property type="molecule type" value="Genomic_DNA"/>
</dbReference>
<evidence type="ECO:0000313" key="2">
    <source>
        <dbReference type="EMBL" id="SEW40256.1"/>
    </source>
</evidence>
<organism evidence="2 3">
    <name type="scientific">Chitinophaga arvensicola</name>
    <dbReference type="NCBI Taxonomy" id="29529"/>
    <lineage>
        <taxon>Bacteria</taxon>
        <taxon>Pseudomonadati</taxon>
        <taxon>Bacteroidota</taxon>
        <taxon>Chitinophagia</taxon>
        <taxon>Chitinophagales</taxon>
        <taxon>Chitinophagaceae</taxon>
        <taxon>Chitinophaga</taxon>
    </lineage>
</organism>
<accession>A0A1I0RHE9</accession>
<dbReference type="OrthoDB" id="680730at2"/>
<feature type="region of interest" description="Disordered" evidence="1">
    <location>
        <begin position="1"/>
        <end position="25"/>
    </location>
</feature>
<keyword evidence="3" id="KW-1185">Reference proteome</keyword>
<protein>
    <submittedName>
        <fullName evidence="2">Uncharacterized protein</fullName>
    </submittedName>
</protein>
<dbReference type="RefSeq" id="WP_089895725.1">
    <property type="nucleotide sequence ID" value="NZ_FOJG01000001.1"/>
</dbReference>